<proteinExistence type="predicted"/>
<reference evidence="1" key="1">
    <citation type="submission" date="2021-03" db="EMBL/GenBank/DDBJ databases">
        <title>Evolutionary priming and transition to the ectomycorrhizal habit in an iconic lineage of mushroom-forming fungi: is preadaptation a requirement?</title>
        <authorList>
            <consortium name="DOE Joint Genome Institute"/>
            <person name="Looney B.P."/>
            <person name="Miyauchi S."/>
            <person name="Morin E."/>
            <person name="Drula E."/>
            <person name="Courty P.E."/>
            <person name="Chicoki N."/>
            <person name="Fauchery L."/>
            <person name="Kohler A."/>
            <person name="Kuo A."/>
            <person name="LaButti K."/>
            <person name="Pangilinan J."/>
            <person name="Lipzen A."/>
            <person name="Riley R."/>
            <person name="Andreopoulos W."/>
            <person name="He G."/>
            <person name="Johnson J."/>
            <person name="Barry K.W."/>
            <person name="Grigoriev I.V."/>
            <person name="Nagy L."/>
            <person name="Hibbett D."/>
            <person name="Henrissat B."/>
            <person name="Matheny P.B."/>
            <person name="Labbe J."/>
            <person name="Martin A.F."/>
        </authorList>
    </citation>
    <scope>NUCLEOTIDE SEQUENCE</scope>
    <source>
        <strain evidence="1">BPL698</strain>
    </source>
</reference>
<accession>A0ACC0U1K5</accession>
<evidence type="ECO:0000313" key="2">
    <source>
        <dbReference type="Proteomes" id="UP001207468"/>
    </source>
</evidence>
<dbReference type="EMBL" id="JAGFNK010000216">
    <property type="protein sequence ID" value="KAI9457893.1"/>
    <property type="molecule type" value="Genomic_DNA"/>
</dbReference>
<sequence>MPPTVRHLPSLALVHNTPPFPWLIEFFHPRRSRLRATLLCLVSLLILTTYVCLISSPVLSPGHLLNPYSSKHHNLADTWRKLAAKVPAPPATQWRPDVSLTPEQELGALTAFMVALPQNVIPTDIDPDQPIDPQLVLDFDTRVPEAEEEIADIVLDVWIKNPVVVFSKLRSAVSRELKSILQTMDLKPPPTIFDVDERVDADVLTPLLFRLTNSTELPILLIGGTAVGSIDRIRELNADGKLKEWVIGAGAVPGSTKKPRKGHR</sequence>
<protein>
    <submittedName>
        <fullName evidence="1">Uncharacterized protein</fullName>
    </submittedName>
</protein>
<dbReference type="Proteomes" id="UP001207468">
    <property type="component" value="Unassembled WGS sequence"/>
</dbReference>
<comment type="caution">
    <text evidence="1">The sequence shown here is derived from an EMBL/GenBank/DDBJ whole genome shotgun (WGS) entry which is preliminary data.</text>
</comment>
<organism evidence="1 2">
    <name type="scientific">Russula earlei</name>
    <dbReference type="NCBI Taxonomy" id="71964"/>
    <lineage>
        <taxon>Eukaryota</taxon>
        <taxon>Fungi</taxon>
        <taxon>Dikarya</taxon>
        <taxon>Basidiomycota</taxon>
        <taxon>Agaricomycotina</taxon>
        <taxon>Agaricomycetes</taxon>
        <taxon>Russulales</taxon>
        <taxon>Russulaceae</taxon>
        <taxon>Russula</taxon>
    </lineage>
</organism>
<keyword evidence="2" id="KW-1185">Reference proteome</keyword>
<name>A0ACC0U1K5_9AGAM</name>
<gene>
    <name evidence="1" type="ORF">F5148DRAFT_1151110</name>
</gene>
<evidence type="ECO:0000313" key="1">
    <source>
        <dbReference type="EMBL" id="KAI9457893.1"/>
    </source>
</evidence>